<dbReference type="AlphaFoldDB" id="A0A6H5IMS7"/>
<dbReference type="Proteomes" id="UP000479190">
    <property type="component" value="Unassembled WGS sequence"/>
</dbReference>
<proteinExistence type="predicted"/>
<dbReference type="EMBL" id="CADCXV010000919">
    <property type="protein sequence ID" value="CAB0038642.1"/>
    <property type="molecule type" value="Genomic_DNA"/>
</dbReference>
<evidence type="ECO:0000313" key="1">
    <source>
        <dbReference type="EMBL" id="CAB0038642.1"/>
    </source>
</evidence>
<keyword evidence="2" id="KW-1185">Reference proteome</keyword>
<sequence>MQWRAMSYLDHDIILGADFKKNLWAVDTQTVEGEWRVHKGPWMPFYREGTNSEADILVECASLAIASAAEQACIKALLDRVLGRARRQRGRITGVRGLVRNNTGARGSNPRCR</sequence>
<organism evidence="1 2">
    <name type="scientific">Trichogramma brassicae</name>
    <dbReference type="NCBI Taxonomy" id="86971"/>
    <lineage>
        <taxon>Eukaryota</taxon>
        <taxon>Metazoa</taxon>
        <taxon>Ecdysozoa</taxon>
        <taxon>Arthropoda</taxon>
        <taxon>Hexapoda</taxon>
        <taxon>Insecta</taxon>
        <taxon>Pterygota</taxon>
        <taxon>Neoptera</taxon>
        <taxon>Endopterygota</taxon>
        <taxon>Hymenoptera</taxon>
        <taxon>Apocrita</taxon>
        <taxon>Proctotrupomorpha</taxon>
        <taxon>Chalcidoidea</taxon>
        <taxon>Trichogrammatidae</taxon>
        <taxon>Trichogramma</taxon>
    </lineage>
</organism>
<name>A0A6H5IMS7_9HYME</name>
<accession>A0A6H5IMS7</accession>
<reference evidence="1 2" key="1">
    <citation type="submission" date="2020-02" db="EMBL/GenBank/DDBJ databases">
        <authorList>
            <person name="Ferguson B K."/>
        </authorList>
    </citation>
    <scope>NUCLEOTIDE SEQUENCE [LARGE SCALE GENOMIC DNA]</scope>
</reference>
<evidence type="ECO:0000313" key="2">
    <source>
        <dbReference type="Proteomes" id="UP000479190"/>
    </source>
</evidence>
<gene>
    <name evidence="1" type="ORF">TBRA_LOCUS10416</name>
</gene>
<protein>
    <submittedName>
        <fullName evidence="1">Uncharacterized protein</fullName>
    </submittedName>
</protein>